<dbReference type="KEGG" id="mdr:MDOR_34730"/>
<name>A0A1X1T2G5_9MYCO</name>
<dbReference type="OrthoDB" id="4762945at2"/>
<dbReference type="STRING" id="126673.AWC01_14605"/>
<sequence length="87" mass="9299">MTTLRTATELPLHRYPSPIGTVQRHYQLVPSMRGAAQGVVAVPAEADTFLFPADPDGEIADFEALAKVPGVIDPDAALSELGYRVAH</sequence>
<gene>
    <name evidence="2" type="ORF">AWC01_14605</name>
    <name evidence="1" type="ORF">MDOR_34730</name>
</gene>
<dbReference type="EMBL" id="LQOS01000041">
    <property type="protein sequence ID" value="ORV38497.1"/>
    <property type="molecule type" value="Genomic_DNA"/>
</dbReference>
<evidence type="ECO:0000313" key="4">
    <source>
        <dbReference type="Proteomes" id="UP000467201"/>
    </source>
</evidence>
<dbReference type="Proteomes" id="UP000193564">
    <property type="component" value="Unassembled WGS sequence"/>
</dbReference>
<dbReference type="RefSeq" id="WP_085192079.1">
    <property type="nucleotide sequence ID" value="NZ_AP022605.1"/>
</dbReference>
<evidence type="ECO:0000313" key="3">
    <source>
        <dbReference type="Proteomes" id="UP000193564"/>
    </source>
</evidence>
<protein>
    <submittedName>
        <fullName evidence="2">Uncharacterized protein</fullName>
    </submittedName>
</protein>
<dbReference type="Proteomes" id="UP000467201">
    <property type="component" value="Chromosome"/>
</dbReference>
<dbReference type="AlphaFoldDB" id="A0A1X1T2G5"/>
<accession>A0A1X1T2G5</accession>
<proteinExistence type="predicted"/>
<reference evidence="1 4" key="2">
    <citation type="journal article" date="2019" name="Emerg. Microbes Infect.">
        <title>Comprehensive subspecies identification of 175 nontuberculous mycobacteria species based on 7547 genomic profiles.</title>
        <authorList>
            <person name="Matsumoto Y."/>
            <person name="Kinjo T."/>
            <person name="Motooka D."/>
            <person name="Nabeya D."/>
            <person name="Jung N."/>
            <person name="Uechi K."/>
            <person name="Horii T."/>
            <person name="Iida T."/>
            <person name="Fujita J."/>
            <person name="Nakamura S."/>
        </authorList>
    </citation>
    <scope>NUCLEOTIDE SEQUENCE [LARGE SCALE GENOMIC DNA]</scope>
    <source>
        <strain evidence="1 4">JCM 12405</strain>
    </source>
</reference>
<reference evidence="1" key="3">
    <citation type="submission" date="2020-02" db="EMBL/GenBank/DDBJ databases">
        <authorList>
            <person name="Matsumoto Y."/>
            <person name="Motooka D."/>
            <person name="Nakamura S."/>
        </authorList>
    </citation>
    <scope>NUCLEOTIDE SEQUENCE</scope>
    <source>
        <strain evidence="1">JCM 12405</strain>
    </source>
</reference>
<organism evidence="2 3">
    <name type="scientific">Mycolicibacterium doricum</name>
    <dbReference type="NCBI Taxonomy" id="126673"/>
    <lineage>
        <taxon>Bacteria</taxon>
        <taxon>Bacillati</taxon>
        <taxon>Actinomycetota</taxon>
        <taxon>Actinomycetes</taxon>
        <taxon>Mycobacteriales</taxon>
        <taxon>Mycobacteriaceae</taxon>
        <taxon>Mycolicibacterium</taxon>
    </lineage>
</organism>
<keyword evidence="3" id="KW-1185">Reference proteome</keyword>
<evidence type="ECO:0000313" key="1">
    <source>
        <dbReference type="EMBL" id="BBZ09304.1"/>
    </source>
</evidence>
<reference evidence="2 3" key="1">
    <citation type="submission" date="2016-01" db="EMBL/GenBank/DDBJ databases">
        <title>The new phylogeny of the genus Mycobacterium.</title>
        <authorList>
            <person name="Tarcisio F."/>
            <person name="Conor M."/>
            <person name="Antonella G."/>
            <person name="Elisabetta G."/>
            <person name="Giulia F.S."/>
            <person name="Sara T."/>
            <person name="Anna F."/>
            <person name="Clotilde B."/>
            <person name="Roberto B."/>
            <person name="Veronica D.S."/>
            <person name="Fabio R."/>
            <person name="Monica P."/>
            <person name="Olivier J."/>
            <person name="Enrico T."/>
            <person name="Nicola S."/>
        </authorList>
    </citation>
    <scope>NUCLEOTIDE SEQUENCE [LARGE SCALE GENOMIC DNA]</scope>
    <source>
        <strain evidence="2 3">DSM 44339</strain>
    </source>
</reference>
<dbReference type="EMBL" id="AP022605">
    <property type="protein sequence ID" value="BBZ09304.1"/>
    <property type="molecule type" value="Genomic_DNA"/>
</dbReference>
<evidence type="ECO:0000313" key="2">
    <source>
        <dbReference type="EMBL" id="ORV38497.1"/>
    </source>
</evidence>